<dbReference type="OrthoDB" id="6270619at2759"/>
<organism evidence="1 2">
    <name type="scientific">Opisthorchis viverrini</name>
    <name type="common">Southeast Asian liver fluke</name>
    <dbReference type="NCBI Taxonomy" id="6198"/>
    <lineage>
        <taxon>Eukaryota</taxon>
        <taxon>Metazoa</taxon>
        <taxon>Spiralia</taxon>
        <taxon>Lophotrochozoa</taxon>
        <taxon>Platyhelminthes</taxon>
        <taxon>Trematoda</taxon>
        <taxon>Digenea</taxon>
        <taxon>Opisthorchiida</taxon>
        <taxon>Opisthorchiata</taxon>
        <taxon>Opisthorchiidae</taxon>
        <taxon>Opisthorchis</taxon>
    </lineage>
</organism>
<name>A0A075AC74_OPIVI</name>
<proteinExistence type="predicted"/>
<dbReference type="AlphaFoldDB" id="A0A075AC74"/>
<evidence type="ECO:0000313" key="2">
    <source>
        <dbReference type="Proteomes" id="UP000054324"/>
    </source>
</evidence>
<dbReference type="CTD" id="20314783"/>
<sequence length="133" mass="15308">MCTQMNLVMREDSWRARQLVRKIGVAEHERFTNYILPRKPSDLTFDETVAVLSSIFGEQASLFSRRVHCMNLSKNASEDWVTYAGKVNKDMTEDEFKCLIFVCGLTSPEDTDIRARILSKVEQNSDVKLQNIT</sequence>
<gene>
    <name evidence="1" type="ORF">T265_00595</name>
</gene>
<dbReference type="Proteomes" id="UP000054324">
    <property type="component" value="Unassembled WGS sequence"/>
</dbReference>
<keyword evidence="2" id="KW-1185">Reference proteome</keyword>
<reference evidence="1 2" key="1">
    <citation type="submission" date="2013-11" db="EMBL/GenBank/DDBJ databases">
        <title>Opisthorchis viverrini - life in the bile duct.</title>
        <authorList>
            <person name="Young N.D."/>
            <person name="Nagarajan N."/>
            <person name="Lin S.J."/>
            <person name="Korhonen P.K."/>
            <person name="Jex A.R."/>
            <person name="Hall R.S."/>
            <person name="Safavi-Hemami H."/>
            <person name="Kaewkong W."/>
            <person name="Bertrand D."/>
            <person name="Gao S."/>
            <person name="Seet Q."/>
            <person name="Wongkham S."/>
            <person name="Teh B.T."/>
            <person name="Wongkham C."/>
            <person name="Intapan P.M."/>
            <person name="Maleewong W."/>
            <person name="Yang X."/>
            <person name="Hu M."/>
            <person name="Wang Z."/>
            <person name="Hofmann A."/>
            <person name="Sternberg P.W."/>
            <person name="Tan P."/>
            <person name="Wang J."/>
            <person name="Gasser R.B."/>
        </authorList>
    </citation>
    <scope>NUCLEOTIDE SEQUENCE [LARGE SCALE GENOMIC DNA]</scope>
</reference>
<dbReference type="RefSeq" id="XP_009162687.1">
    <property type="nucleotide sequence ID" value="XM_009164423.1"/>
</dbReference>
<evidence type="ECO:0000313" key="1">
    <source>
        <dbReference type="EMBL" id="KER33480.1"/>
    </source>
</evidence>
<protein>
    <submittedName>
        <fullName evidence="1">Uncharacterized protein</fullName>
    </submittedName>
</protein>
<accession>A0A075AC74</accession>
<dbReference type="GeneID" id="20314783"/>
<dbReference type="EMBL" id="KL596624">
    <property type="protein sequence ID" value="KER33480.1"/>
    <property type="molecule type" value="Genomic_DNA"/>
</dbReference>
<dbReference type="KEGG" id="ovi:T265_00595"/>